<dbReference type="Pfam" id="PF00270">
    <property type="entry name" value="DEAD"/>
    <property type="match status" value="1"/>
</dbReference>
<evidence type="ECO:0000259" key="8">
    <source>
        <dbReference type="PROSITE" id="PS51194"/>
    </source>
</evidence>
<dbReference type="InterPro" id="IPR027417">
    <property type="entry name" value="P-loop_NTPase"/>
</dbReference>
<dbReference type="Proteomes" id="UP000887226">
    <property type="component" value="Unassembled WGS sequence"/>
</dbReference>
<feature type="domain" description="Helicase ATP-binding" evidence="7">
    <location>
        <begin position="1"/>
        <end position="173"/>
    </location>
</feature>
<dbReference type="PROSITE" id="PS51194">
    <property type="entry name" value="HELICASE_CTER"/>
    <property type="match status" value="1"/>
</dbReference>
<comment type="catalytic activity">
    <reaction evidence="4">
        <text>Couples ATP hydrolysis with the unwinding of duplex DNA by translocating in the 3'-5' direction.</text>
        <dbReference type="EC" id="5.6.2.4"/>
    </reaction>
</comment>
<dbReference type="EC" id="5.6.2.4" evidence="5"/>
<sequence length="479" mass="53687">RRLVFKKADLLLAAKTSFGKSVIFQATPLFCRGGIAIIIIPLDRIGKEQCIKIRRLPGATPVFVNGKTDKTAQLAYEIETGVYTHIIMGPEIAAGWFQSIARNPSFKKRVSVVAIDELHLVALWGNGIRPQYAQLSLFRRRLGRSIPWFGCSATLDQKTLSIARKMTGFHNECEFFRSSVDRPEILLIVETIQPRTTRSFTSVFFVLTDAMTDGLPTLEKIPKTIIFIDSRRDIQRCADSLRNWLKRLSGGAITDSQARQLIQVYHSHTAESDKNSIYAEFSKMDSKIRIMVATESLGTGVDLSDVVRVVQYGFPLDRLLSVLIQRFGRAARLPDIKGEAIFMVESWAVGDRTVPTRRAIVSNGQIVSSSLLPSSTSRLSQMQAAEAERDISDNESDIAVDETELAGPTDDRRKRKSDRERRTDLYNDSPALFDFVNRSSCLRRILMSWLEESMADPATQLPPPHPGECCNVCNTTLAR</sequence>
<dbReference type="Pfam" id="PF00271">
    <property type="entry name" value="Helicase_C"/>
    <property type="match status" value="1"/>
</dbReference>
<dbReference type="SMART" id="SM00490">
    <property type="entry name" value="HELICc"/>
    <property type="match status" value="1"/>
</dbReference>
<organism evidence="9 10">
    <name type="scientific">Calycina marina</name>
    <dbReference type="NCBI Taxonomy" id="1763456"/>
    <lineage>
        <taxon>Eukaryota</taxon>
        <taxon>Fungi</taxon>
        <taxon>Dikarya</taxon>
        <taxon>Ascomycota</taxon>
        <taxon>Pezizomycotina</taxon>
        <taxon>Leotiomycetes</taxon>
        <taxon>Helotiales</taxon>
        <taxon>Pezizellaceae</taxon>
        <taxon>Calycina</taxon>
    </lineage>
</organism>
<evidence type="ECO:0000256" key="2">
    <source>
        <dbReference type="ARBA" id="ARBA00022741"/>
    </source>
</evidence>
<evidence type="ECO:0000313" key="10">
    <source>
        <dbReference type="Proteomes" id="UP000887226"/>
    </source>
</evidence>
<dbReference type="EMBL" id="MU254959">
    <property type="protein sequence ID" value="KAG9239804.1"/>
    <property type="molecule type" value="Genomic_DNA"/>
</dbReference>
<evidence type="ECO:0000256" key="5">
    <source>
        <dbReference type="ARBA" id="ARBA00034808"/>
    </source>
</evidence>
<name>A0A9P8CAE2_9HELO</name>
<keyword evidence="2" id="KW-0547">Nucleotide-binding</keyword>
<dbReference type="Gene3D" id="3.40.50.300">
    <property type="entry name" value="P-loop containing nucleotide triphosphate hydrolases"/>
    <property type="match status" value="2"/>
</dbReference>
<keyword evidence="3" id="KW-0067">ATP-binding</keyword>
<dbReference type="GO" id="GO:0000724">
    <property type="term" value="P:double-strand break repair via homologous recombination"/>
    <property type="evidence" value="ECO:0007669"/>
    <property type="project" value="TreeGrafter"/>
</dbReference>
<evidence type="ECO:0000256" key="3">
    <source>
        <dbReference type="ARBA" id="ARBA00022840"/>
    </source>
</evidence>
<evidence type="ECO:0000256" key="6">
    <source>
        <dbReference type="SAM" id="MobiDB-lite"/>
    </source>
</evidence>
<protein>
    <recommendedName>
        <fullName evidence="5">DNA 3'-5' helicase</fullName>
        <ecNumber evidence="5">5.6.2.4</ecNumber>
    </recommendedName>
</protein>
<dbReference type="InterPro" id="IPR014001">
    <property type="entry name" value="Helicase_ATP-bd"/>
</dbReference>
<dbReference type="GO" id="GO:0009378">
    <property type="term" value="F:four-way junction helicase activity"/>
    <property type="evidence" value="ECO:0007669"/>
    <property type="project" value="TreeGrafter"/>
</dbReference>
<feature type="non-terminal residue" evidence="9">
    <location>
        <position position="479"/>
    </location>
</feature>
<reference evidence="9" key="1">
    <citation type="journal article" date="2021" name="IMA Fungus">
        <title>Genomic characterization of three marine fungi, including Emericellopsis atlantica sp. nov. with signatures of a generalist lifestyle and marine biomass degradation.</title>
        <authorList>
            <person name="Hagestad O.C."/>
            <person name="Hou L."/>
            <person name="Andersen J.H."/>
            <person name="Hansen E.H."/>
            <person name="Altermark B."/>
            <person name="Li C."/>
            <person name="Kuhnert E."/>
            <person name="Cox R.J."/>
            <person name="Crous P.W."/>
            <person name="Spatafora J.W."/>
            <person name="Lail K."/>
            <person name="Amirebrahimi M."/>
            <person name="Lipzen A."/>
            <person name="Pangilinan J."/>
            <person name="Andreopoulos W."/>
            <person name="Hayes R.D."/>
            <person name="Ng V."/>
            <person name="Grigoriev I.V."/>
            <person name="Jackson S.A."/>
            <person name="Sutton T.D.S."/>
            <person name="Dobson A.D.W."/>
            <person name="Rama T."/>
        </authorList>
    </citation>
    <scope>NUCLEOTIDE SEQUENCE</scope>
    <source>
        <strain evidence="9">TRa3180A</strain>
    </source>
</reference>
<evidence type="ECO:0000256" key="1">
    <source>
        <dbReference type="ARBA" id="ARBA00005446"/>
    </source>
</evidence>
<dbReference type="PANTHER" id="PTHR13710">
    <property type="entry name" value="DNA HELICASE RECQ FAMILY MEMBER"/>
    <property type="match status" value="1"/>
</dbReference>
<dbReference type="GO" id="GO:0005694">
    <property type="term" value="C:chromosome"/>
    <property type="evidence" value="ECO:0007669"/>
    <property type="project" value="TreeGrafter"/>
</dbReference>
<dbReference type="GO" id="GO:0005524">
    <property type="term" value="F:ATP binding"/>
    <property type="evidence" value="ECO:0007669"/>
    <property type="project" value="UniProtKB-KW"/>
</dbReference>
<dbReference type="InterPro" id="IPR001650">
    <property type="entry name" value="Helicase_C-like"/>
</dbReference>
<dbReference type="GO" id="GO:0003676">
    <property type="term" value="F:nucleic acid binding"/>
    <property type="evidence" value="ECO:0007669"/>
    <property type="project" value="InterPro"/>
</dbReference>
<dbReference type="InterPro" id="IPR011545">
    <property type="entry name" value="DEAD/DEAH_box_helicase_dom"/>
</dbReference>
<dbReference type="GO" id="GO:0005634">
    <property type="term" value="C:nucleus"/>
    <property type="evidence" value="ECO:0007669"/>
    <property type="project" value="TreeGrafter"/>
</dbReference>
<dbReference type="GO" id="GO:0016787">
    <property type="term" value="F:hydrolase activity"/>
    <property type="evidence" value="ECO:0007669"/>
    <property type="project" value="UniProtKB-KW"/>
</dbReference>
<keyword evidence="9" id="KW-0378">Hydrolase</keyword>
<comment type="similarity">
    <text evidence="1">Belongs to the helicase family. RecQ subfamily.</text>
</comment>
<feature type="region of interest" description="Disordered" evidence="6">
    <location>
        <begin position="387"/>
        <end position="421"/>
    </location>
</feature>
<dbReference type="OrthoDB" id="3497689at2759"/>
<proteinExistence type="inferred from homology"/>
<evidence type="ECO:0000256" key="4">
    <source>
        <dbReference type="ARBA" id="ARBA00034617"/>
    </source>
</evidence>
<comment type="caution">
    <text evidence="9">The sequence shown here is derived from an EMBL/GenBank/DDBJ whole genome shotgun (WGS) entry which is preliminary data.</text>
</comment>
<dbReference type="AlphaFoldDB" id="A0A9P8CAE2"/>
<gene>
    <name evidence="9" type="ORF">BJ878DRAFT_484417</name>
</gene>
<dbReference type="PANTHER" id="PTHR13710:SF120">
    <property type="entry name" value="BIFUNCTIONAL 3'-5' EXONUCLEASE_ATP-DEPENDENT HELICASE WRN"/>
    <property type="match status" value="1"/>
</dbReference>
<keyword evidence="10" id="KW-1185">Reference proteome</keyword>
<dbReference type="GO" id="GO:0043138">
    <property type="term" value="F:3'-5' DNA helicase activity"/>
    <property type="evidence" value="ECO:0007669"/>
    <property type="project" value="UniProtKB-EC"/>
</dbReference>
<feature type="domain" description="Helicase C-terminal" evidence="8">
    <location>
        <begin position="210"/>
        <end position="383"/>
    </location>
</feature>
<accession>A0A9P8CAE2</accession>
<feature type="non-terminal residue" evidence="9">
    <location>
        <position position="1"/>
    </location>
</feature>
<evidence type="ECO:0000313" key="9">
    <source>
        <dbReference type="EMBL" id="KAG9239804.1"/>
    </source>
</evidence>
<evidence type="ECO:0000259" key="7">
    <source>
        <dbReference type="PROSITE" id="PS51192"/>
    </source>
</evidence>
<feature type="compositionally biased region" description="Basic and acidic residues" evidence="6">
    <location>
        <begin position="409"/>
        <end position="421"/>
    </location>
</feature>
<dbReference type="PROSITE" id="PS51192">
    <property type="entry name" value="HELICASE_ATP_BIND_1"/>
    <property type="match status" value="1"/>
</dbReference>
<dbReference type="SUPFAM" id="SSF52540">
    <property type="entry name" value="P-loop containing nucleoside triphosphate hydrolases"/>
    <property type="match status" value="1"/>
</dbReference>
<feature type="compositionally biased region" description="Acidic residues" evidence="6">
    <location>
        <begin position="393"/>
        <end position="404"/>
    </location>
</feature>
<dbReference type="GO" id="GO:0005737">
    <property type="term" value="C:cytoplasm"/>
    <property type="evidence" value="ECO:0007669"/>
    <property type="project" value="TreeGrafter"/>
</dbReference>